<evidence type="ECO:0000256" key="21">
    <source>
        <dbReference type="ARBA" id="ARBA00049379"/>
    </source>
</evidence>
<evidence type="ECO:0000256" key="19">
    <source>
        <dbReference type="ARBA" id="ARBA00048817"/>
    </source>
</evidence>
<dbReference type="InterPro" id="IPR033452">
    <property type="entry name" value="GH30_C"/>
</dbReference>
<keyword evidence="8 24" id="KW-0378">Hydrolase</keyword>
<dbReference type="GO" id="GO:0008203">
    <property type="term" value="P:cholesterol metabolic process"/>
    <property type="evidence" value="ECO:0007669"/>
    <property type="project" value="UniProtKB-UniPathway"/>
</dbReference>
<dbReference type="GO" id="GO:0042391">
    <property type="term" value="P:regulation of membrane potential"/>
    <property type="evidence" value="ECO:0007669"/>
    <property type="project" value="UniProtKB-ARBA"/>
</dbReference>
<comment type="catalytic activity">
    <reaction evidence="13">
        <text>a beta-D-galactosyl-(1&lt;-&gt;1')-N-acylsphing-4-enine + H2O = an N-acylsphing-4-enine + D-galactose</text>
        <dbReference type="Rhea" id="RHEA:14297"/>
        <dbReference type="ChEBI" id="CHEBI:4139"/>
        <dbReference type="ChEBI" id="CHEBI:15377"/>
        <dbReference type="ChEBI" id="CHEBI:18390"/>
        <dbReference type="ChEBI" id="CHEBI:52639"/>
        <dbReference type="EC" id="3.2.1.46"/>
    </reaction>
    <physiologicalReaction direction="left-to-right" evidence="13">
        <dbReference type="Rhea" id="RHEA:14298"/>
    </physiologicalReaction>
</comment>
<dbReference type="GO" id="GO:0005102">
    <property type="term" value="F:signaling receptor binding"/>
    <property type="evidence" value="ECO:0007669"/>
    <property type="project" value="UniProtKB-ARBA"/>
</dbReference>
<dbReference type="Gene3D" id="3.20.20.80">
    <property type="entry name" value="Glycosidases"/>
    <property type="match status" value="1"/>
</dbReference>
<dbReference type="InterPro" id="IPR001139">
    <property type="entry name" value="Glyco_hydro_30"/>
</dbReference>
<comment type="catalytic activity">
    <reaction evidence="21">
        <text>beta-D-glucosyl-N-octanoylsphing-4E-enine + cholesterol = N-octanoylsphing-4-enine + cholesteryl 3-beta-D-glucoside</text>
        <dbReference type="Rhea" id="RHEA:70303"/>
        <dbReference type="ChEBI" id="CHEBI:16113"/>
        <dbReference type="ChEBI" id="CHEBI:17495"/>
        <dbReference type="ChEBI" id="CHEBI:45815"/>
        <dbReference type="ChEBI" id="CHEBI:65222"/>
    </reaction>
    <physiologicalReaction direction="left-to-right" evidence="21">
        <dbReference type="Rhea" id="RHEA:70304"/>
    </physiologicalReaction>
    <physiologicalReaction direction="right-to-left" evidence="21">
        <dbReference type="Rhea" id="RHEA:70305"/>
    </physiologicalReaction>
</comment>
<dbReference type="GO" id="GO:0042176">
    <property type="term" value="P:regulation of protein catabolic process"/>
    <property type="evidence" value="ECO:0007669"/>
    <property type="project" value="UniProtKB-ARBA"/>
</dbReference>
<dbReference type="PANTHER" id="PTHR11069:SF23">
    <property type="entry name" value="LYSOSOMAL ACID GLUCOSYLCERAMIDASE"/>
    <property type="match status" value="1"/>
</dbReference>
<evidence type="ECO:0000256" key="12">
    <source>
        <dbReference type="ARBA" id="ARBA00033646"/>
    </source>
</evidence>
<keyword evidence="10 24" id="KW-0443">Lipid metabolism</keyword>
<proteinExistence type="inferred from homology"/>
<dbReference type="InterPro" id="IPR033453">
    <property type="entry name" value="Glyco_hydro_30_TIM-barrel"/>
</dbReference>
<feature type="signal peptide" evidence="25">
    <location>
        <begin position="1"/>
        <end position="39"/>
    </location>
</feature>
<accession>A0A2Y9IDV5</accession>
<dbReference type="GO" id="GO:0005765">
    <property type="term" value="C:lysosomal membrane"/>
    <property type="evidence" value="ECO:0007669"/>
    <property type="project" value="UniProtKB-SubCell"/>
</dbReference>
<feature type="chain" id="PRO_5015976276" description="Glucosylceramidase" evidence="25">
    <location>
        <begin position="40"/>
        <end position="547"/>
    </location>
</feature>
<dbReference type="Proteomes" id="UP000248482">
    <property type="component" value="Unplaced"/>
</dbReference>
<gene>
    <name evidence="29" type="primary">LOC111138892</name>
</gene>
<dbReference type="OrthoDB" id="2160638at2759"/>
<evidence type="ECO:0000256" key="24">
    <source>
        <dbReference type="RuleBase" id="RU361188"/>
    </source>
</evidence>
<evidence type="ECO:0000256" key="4">
    <source>
        <dbReference type="ARBA" id="ARBA00004991"/>
    </source>
</evidence>
<comment type="pathway">
    <text evidence="3">Steroid metabolism; cholesterol metabolism.</text>
</comment>
<dbReference type="InterPro" id="IPR017853">
    <property type="entry name" value="GH"/>
</dbReference>
<dbReference type="AlphaFoldDB" id="A0A2Y9IDV5"/>
<evidence type="ECO:0000256" key="3">
    <source>
        <dbReference type="ARBA" id="ARBA00004731"/>
    </source>
</evidence>
<dbReference type="Pfam" id="PF02055">
    <property type="entry name" value="Glyco_hydro_30"/>
    <property type="match status" value="1"/>
</dbReference>
<dbReference type="EC" id="3.2.1.45" evidence="24"/>
<dbReference type="KEGG" id="elk:111138892"/>
<sequence>MEFSSPPRGECSRPLDRAGVRAASLTGLLFLQVISWASALASACAPSPPGARPCSPKSFGYSSVVCVCNATYCDSLDPLTLPAPGTFSRYESTRSGRRMERSLGAIQANRTGTGLLLTLQPGQRFQKVKGFGGAMTDAAALNILALSPPARNLLLKSYFSEEGIEYNIIRVPMASCDFSVRTYTYDDTPDDFQLRDFSLPEEDVKLKIPLIHQALALAQRPVSLFASPWTSPTWLKTNGAVNGKGSLKGQPGDIYHQTWARYFVKFLDVYAEHKLHFWAVTAENEPSAGLLSGYPFQCLGFTPEHQRDFIARDLGPALANSTHRDTRLLILDDQRLLLPHWAQVVLADPEAAKYVHGVAVHWYLDFLAPAKATLGETHRLFPDIMLFASEACVGSKFWEQSVRLGSWDRGVQYSHSIITNLLYHVAGWTDWNLALNPEGGPNWVRNFVDSPIIVDIAKDTFYKQPMFYHLGHFSKFIPEGSQRVGLLASQKNSLDVVALTRPDGSAVVVVLNRSPKDVPLTIEDPGVGFVETLSPGHSIHTYLWSRP</sequence>
<dbReference type="PANTHER" id="PTHR11069">
    <property type="entry name" value="GLUCOSYLCERAMIDASE"/>
    <property type="match status" value="1"/>
</dbReference>
<comment type="catalytic activity">
    <reaction evidence="12">
        <text>cholesteryl 3-beta-D-glucoside + H2O = cholesterol + D-glucose</text>
        <dbReference type="Rhea" id="RHEA:11956"/>
        <dbReference type="ChEBI" id="CHEBI:4167"/>
        <dbReference type="ChEBI" id="CHEBI:15377"/>
        <dbReference type="ChEBI" id="CHEBI:16113"/>
        <dbReference type="ChEBI" id="CHEBI:17495"/>
    </reaction>
    <physiologicalReaction direction="left-to-right" evidence="12">
        <dbReference type="Rhea" id="RHEA:11957"/>
    </physiologicalReaction>
</comment>
<feature type="domain" description="Glycosyl hydrolase family 30 beta sandwich" evidence="27">
    <location>
        <begin position="480"/>
        <end position="542"/>
    </location>
</feature>
<dbReference type="GO" id="GO:0010605">
    <property type="term" value="P:negative regulation of macromolecule metabolic process"/>
    <property type="evidence" value="ECO:0007669"/>
    <property type="project" value="UniProtKB-ARBA"/>
</dbReference>
<evidence type="ECO:0000256" key="16">
    <source>
        <dbReference type="ARBA" id="ARBA00048111"/>
    </source>
</evidence>
<evidence type="ECO:0000256" key="9">
    <source>
        <dbReference type="ARBA" id="ARBA00022919"/>
    </source>
</evidence>
<dbReference type="GO" id="GO:0030163">
    <property type="term" value="P:protein catabolic process"/>
    <property type="evidence" value="ECO:0007669"/>
    <property type="project" value="UniProtKB-ARBA"/>
</dbReference>
<evidence type="ECO:0000256" key="6">
    <source>
        <dbReference type="ARBA" id="ARBA00005382"/>
    </source>
</evidence>
<comment type="catalytic activity">
    <reaction evidence="17">
        <text>a beta-D-galactosyl-(1&lt;-&gt;1')-N-acylsphing-4-enine + cholesterol = cholesteryl 3-beta-D-galactoside + an N-acylsphing-4-enine</text>
        <dbReference type="Rhea" id="RHEA:70235"/>
        <dbReference type="ChEBI" id="CHEBI:16113"/>
        <dbReference type="ChEBI" id="CHEBI:18390"/>
        <dbReference type="ChEBI" id="CHEBI:52639"/>
        <dbReference type="ChEBI" id="CHEBI:189066"/>
    </reaction>
    <physiologicalReaction direction="left-to-right" evidence="17">
        <dbReference type="Rhea" id="RHEA:70236"/>
    </physiologicalReaction>
    <physiologicalReaction direction="right-to-left" evidence="17">
        <dbReference type="Rhea" id="RHEA:70237"/>
    </physiologicalReaction>
</comment>
<evidence type="ECO:0000313" key="28">
    <source>
        <dbReference type="Proteomes" id="UP000248482"/>
    </source>
</evidence>
<evidence type="ECO:0000256" key="8">
    <source>
        <dbReference type="ARBA" id="ARBA00022801"/>
    </source>
</evidence>
<dbReference type="GO" id="GO:0007040">
    <property type="term" value="P:lysosome organization"/>
    <property type="evidence" value="ECO:0007669"/>
    <property type="project" value="UniProtKB-ARBA"/>
</dbReference>
<dbReference type="Pfam" id="PF17189">
    <property type="entry name" value="Glyco_hydro_30C"/>
    <property type="match status" value="1"/>
</dbReference>
<dbReference type="SUPFAM" id="SSF51445">
    <property type="entry name" value="(Trans)glycosidases"/>
    <property type="match status" value="1"/>
</dbReference>
<dbReference type="FunFam" id="3.20.20.80:FF:000030">
    <property type="entry name" value="Lysosomal acid glucosylceramidase"/>
    <property type="match status" value="1"/>
</dbReference>
<keyword evidence="9 24" id="KW-0746">Sphingolipid metabolism</keyword>
<evidence type="ECO:0000256" key="20">
    <source>
        <dbReference type="ARBA" id="ARBA00048880"/>
    </source>
</evidence>
<evidence type="ECO:0000256" key="22">
    <source>
        <dbReference type="ARBA" id="ARBA00049516"/>
    </source>
</evidence>
<reference evidence="29" key="1">
    <citation type="submission" date="2025-08" db="UniProtKB">
        <authorList>
            <consortium name="RefSeq"/>
        </authorList>
    </citation>
    <scope>IDENTIFICATION</scope>
    <source>
        <tissue evidence="29">Blood</tissue>
    </source>
</reference>
<evidence type="ECO:0000256" key="7">
    <source>
        <dbReference type="ARBA" id="ARBA00022729"/>
    </source>
</evidence>
<evidence type="ECO:0000256" key="13">
    <source>
        <dbReference type="ARBA" id="ARBA00033698"/>
    </source>
</evidence>
<evidence type="ECO:0000256" key="5">
    <source>
        <dbReference type="ARBA" id="ARBA00005189"/>
    </source>
</evidence>
<dbReference type="GO" id="GO:0006680">
    <property type="term" value="P:glucosylceramide catabolic process"/>
    <property type="evidence" value="ECO:0007669"/>
    <property type="project" value="TreeGrafter"/>
</dbReference>
<evidence type="ECO:0000256" key="23">
    <source>
        <dbReference type="ARBA" id="ARBA00065087"/>
    </source>
</evidence>
<comment type="catalytic activity">
    <reaction evidence="1">
        <text>a beta-D-glucosyl-(1&lt;-&gt;1')-N-acylsphing-4-enine + H2O = an N-acylsphing-4-enine + D-glucose</text>
        <dbReference type="Rhea" id="RHEA:13269"/>
        <dbReference type="ChEBI" id="CHEBI:4167"/>
        <dbReference type="ChEBI" id="CHEBI:15377"/>
        <dbReference type="ChEBI" id="CHEBI:22801"/>
        <dbReference type="ChEBI" id="CHEBI:52639"/>
        <dbReference type="EC" id="3.2.1.45"/>
    </reaction>
    <physiologicalReaction direction="left-to-right" evidence="1">
        <dbReference type="Rhea" id="RHEA:13270"/>
    </physiologicalReaction>
</comment>
<dbReference type="CTD" id="2629"/>
<comment type="pathway">
    <text evidence="5">Lipid metabolism.</text>
</comment>
<dbReference type="GO" id="GO:0006914">
    <property type="term" value="P:autophagy"/>
    <property type="evidence" value="ECO:0007669"/>
    <property type="project" value="UniProtKB-ARBA"/>
</dbReference>
<dbReference type="UniPathway" id="UPA00296"/>
<evidence type="ECO:0000256" key="15">
    <source>
        <dbReference type="ARBA" id="ARBA00048055"/>
    </source>
</evidence>
<evidence type="ECO:0000259" key="27">
    <source>
        <dbReference type="Pfam" id="PF17189"/>
    </source>
</evidence>
<dbReference type="GO" id="GO:0004348">
    <property type="term" value="F:glucosylceramidase activity"/>
    <property type="evidence" value="ECO:0007669"/>
    <property type="project" value="UniProtKB-EC"/>
</dbReference>
<evidence type="ECO:0000256" key="2">
    <source>
        <dbReference type="ARBA" id="ARBA00004207"/>
    </source>
</evidence>
<comment type="catalytic activity">
    <reaction evidence="15">
        <text>a beta-D-glucosyl-(1&lt;-&gt;1')-N-acylsphing-4-enine + cholesterol = cholesteryl 3-beta-D-glucoside + an N-acylsphing-4-enine</text>
        <dbReference type="Rhea" id="RHEA:58264"/>
        <dbReference type="ChEBI" id="CHEBI:16113"/>
        <dbReference type="ChEBI" id="CHEBI:17495"/>
        <dbReference type="ChEBI" id="CHEBI:22801"/>
        <dbReference type="ChEBI" id="CHEBI:52639"/>
    </reaction>
    <physiologicalReaction direction="left-to-right" evidence="15">
        <dbReference type="Rhea" id="RHEA:58265"/>
    </physiologicalReaction>
    <physiologicalReaction direction="right-to-left" evidence="15">
        <dbReference type="Rhea" id="RHEA:58266"/>
    </physiologicalReaction>
</comment>
<dbReference type="GeneID" id="111138892"/>
<name>A0A2Y9IDV5_ENHLU</name>
<dbReference type="GO" id="GO:0016241">
    <property type="term" value="P:regulation of macroautophagy"/>
    <property type="evidence" value="ECO:0007669"/>
    <property type="project" value="UniProtKB-ARBA"/>
</dbReference>
<comment type="similarity">
    <text evidence="6 24">Belongs to the glycosyl hydrolase 30 family.</text>
</comment>
<protein>
    <recommendedName>
        <fullName evidence="24">Glucosylceramidase</fullName>
        <ecNumber evidence="24">3.2.1.45</ecNumber>
    </recommendedName>
</protein>
<keyword evidence="7 25" id="KW-0732">Signal</keyword>
<dbReference type="GO" id="GO:0004336">
    <property type="term" value="F:galactosylceramidase activity"/>
    <property type="evidence" value="ECO:0007669"/>
    <property type="project" value="UniProtKB-EC"/>
</dbReference>
<feature type="domain" description="Glycosyl hydrolase family 30 TIM-barrel" evidence="26">
    <location>
        <begin position="128"/>
        <end position="477"/>
    </location>
</feature>
<evidence type="ECO:0000256" key="18">
    <source>
        <dbReference type="ARBA" id="ARBA00048698"/>
    </source>
</evidence>
<evidence type="ECO:0000256" key="25">
    <source>
        <dbReference type="SAM" id="SignalP"/>
    </source>
</evidence>
<comment type="catalytic activity">
    <reaction evidence="16">
        <text>beta-D-glucosyl-(1&lt;-&gt;1)-N-octadecanoylsphing-4-enine + cholesterol = cholesteryl 3-beta-D-glucoside + N-octadecanoylsphing-4-enine</text>
        <dbReference type="Rhea" id="RHEA:70311"/>
        <dbReference type="ChEBI" id="CHEBI:16113"/>
        <dbReference type="ChEBI" id="CHEBI:17495"/>
        <dbReference type="ChEBI" id="CHEBI:72961"/>
        <dbReference type="ChEBI" id="CHEBI:84719"/>
    </reaction>
    <physiologicalReaction direction="left-to-right" evidence="16">
        <dbReference type="Rhea" id="RHEA:70312"/>
    </physiologicalReaction>
    <physiologicalReaction direction="right-to-left" evidence="16">
        <dbReference type="Rhea" id="RHEA:70313"/>
    </physiologicalReaction>
</comment>
<evidence type="ECO:0000256" key="11">
    <source>
        <dbReference type="ARBA" id="ARBA00033633"/>
    </source>
</evidence>
<dbReference type="STRING" id="391180.A0A2Y9IDV5"/>
<dbReference type="RefSeq" id="XP_022346556.1">
    <property type="nucleotide sequence ID" value="XM_022490848.1"/>
</dbReference>
<evidence type="ECO:0000313" key="29">
    <source>
        <dbReference type="RefSeq" id="XP_022346556.1"/>
    </source>
</evidence>
<evidence type="ECO:0000256" key="1">
    <source>
        <dbReference type="ARBA" id="ARBA00001013"/>
    </source>
</evidence>
<dbReference type="GO" id="GO:0046527">
    <property type="term" value="F:glucosyltransferase activity"/>
    <property type="evidence" value="ECO:0007669"/>
    <property type="project" value="UniProtKB-ARBA"/>
</dbReference>
<comment type="catalytic activity">
    <reaction evidence="14">
        <text>1-(beta-D-galactosyl)-N-dodecanoylsphing-4-enine + cholesterol = cholesteryl 3-beta-D-galactoside + N-dodecanoylsphing-4-enine</text>
        <dbReference type="Rhea" id="RHEA:70255"/>
        <dbReference type="ChEBI" id="CHEBI:16113"/>
        <dbReference type="ChEBI" id="CHEBI:72956"/>
        <dbReference type="ChEBI" id="CHEBI:73432"/>
        <dbReference type="ChEBI" id="CHEBI:189066"/>
    </reaction>
    <physiologicalReaction direction="left-to-right" evidence="14">
        <dbReference type="Rhea" id="RHEA:70256"/>
    </physiologicalReaction>
    <physiologicalReaction direction="right-to-left" evidence="14">
        <dbReference type="Rhea" id="RHEA:70257"/>
    </physiologicalReaction>
</comment>
<organism evidence="28 29">
    <name type="scientific">Enhydra lutris kenyoni</name>
    <name type="common">northern sea otter</name>
    <dbReference type="NCBI Taxonomy" id="391180"/>
    <lineage>
        <taxon>Eukaryota</taxon>
        <taxon>Metazoa</taxon>
        <taxon>Chordata</taxon>
        <taxon>Craniata</taxon>
        <taxon>Vertebrata</taxon>
        <taxon>Euteleostomi</taxon>
        <taxon>Mammalia</taxon>
        <taxon>Eutheria</taxon>
        <taxon>Laurasiatheria</taxon>
        <taxon>Carnivora</taxon>
        <taxon>Caniformia</taxon>
        <taxon>Musteloidea</taxon>
        <taxon>Mustelidae</taxon>
        <taxon>Lutrinae</taxon>
        <taxon>Enhydra</taxon>
    </lineage>
</organism>
<comment type="pathway">
    <text evidence="4">Sphingolipid metabolism.</text>
</comment>
<dbReference type="SUPFAM" id="SSF51011">
    <property type="entry name" value="Glycosyl hydrolase domain"/>
    <property type="match status" value="2"/>
</dbReference>
<evidence type="ECO:0000256" key="17">
    <source>
        <dbReference type="ARBA" id="ARBA00048182"/>
    </source>
</evidence>
<comment type="catalytic activity">
    <reaction evidence="20">
        <text>beta-D-glucosyl-(1&lt;-&gt;1')-N-(15Z-tetracosenoyl)-sphing-4-enine + cholesterol = N-(15Z-tetracosenoyl)-sphing-4-enine + cholesteryl 3-beta-D-glucoside</text>
        <dbReference type="Rhea" id="RHEA:70315"/>
        <dbReference type="ChEBI" id="CHEBI:16113"/>
        <dbReference type="ChEBI" id="CHEBI:17495"/>
        <dbReference type="ChEBI" id="CHEBI:74450"/>
        <dbReference type="ChEBI" id="CHEBI:76302"/>
    </reaction>
    <physiologicalReaction direction="left-to-right" evidence="20">
        <dbReference type="Rhea" id="RHEA:70316"/>
    </physiologicalReaction>
    <physiologicalReaction direction="right-to-left" evidence="20">
        <dbReference type="Rhea" id="RHEA:70317"/>
    </physiologicalReaction>
</comment>
<evidence type="ECO:0000256" key="10">
    <source>
        <dbReference type="ARBA" id="ARBA00023098"/>
    </source>
</evidence>
<comment type="subunit">
    <text evidence="23">Interacts with saposin-C. Interacts with SCARB2. Interacts with TCP1. Interacts with GRN; this interaction prevents aggregation of GBA1-SCARB2 complex via interaction with HSPA1A upon stress.</text>
</comment>
<comment type="catalytic activity">
    <reaction evidence="22">
        <text>beta-D-glucosyl-N-(9Z-octadecenoyl)-sphing-4E-enine + cholesterol = N-(9Z-octadecenoyl)-sphing-4-enine + cholesteryl 3-beta-D-glucoside</text>
        <dbReference type="Rhea" id="RHEA:58324"/>
        <dbReference type="ChEBI" id="CHEBI:16113"/>
        <dbReference type="ChEBI" id="CHEBI:17495"/>
        <dbReference type="ChEBI" id="CHEBI:77996"/>
        <dbReference type="ChEBI" id="CHEBI:139140"/>
    </reaction>
    <physiologicalReaction direction="left-to-right" evidence="22">
        <dbReference type="Rhea" id="RHEA:58325"/>
    </physiologicalReaction>
    <physiologicalReaction direction="right-to-left" evidence="22">
        <dbReference type="Rhea" id="RHEA:58326"/>
    </physiologicalReaction>
</comment>
<comment type="catalytic activity">
    <reaction evidence="19">
        <text>a beta-D-xylosyl-(1&lt;-&gt;1')-N-acylsphing-4-enine + cholesterol = cholesteryl 3-beta-D-xyloside + an N-acylsphing-4-enine</text>
        <dbReference type="Rhea" id="RHEA:70239"/>
        <dbReference type="ChEBI" id="CHEBI:16113"/>
        <dbReference type="ChEBI" id="CHEBI:52639"/>
        <dbReference type="ChEBI" id="CHEBI:189067"/>
        <dbReference type="ChEBI" id="CHEBI:189068"/>
    </reaction>
    <physiologicalReaction direction="left-to-right" evidence="19">
        <dbReference type="Rhea" id="RHEA:70240"/>
    </physiologicalReaction>
</comment>
<evidence type="ECO:0000259" key="26">
    <source>
        <dbReference type="Pfam" id="PF02055"/>
    </source>
</evidence>
<dbReference type="PRINTS" id="PR00843">
    <property type="entry name" value="GLHYDRLASE30"/>
</dbReference>
<evidence type="ECO:0000256" key="14">
    <source>
        <dbReference type="ARBA" id="ARBA00033703"/>
    </source>
</evidence>
<comment type="subcellular location">
    <subcellularLocation>
        <location evidence="2">Lysosome membrane</location>
        <topology evidence="2">Peripheral membrane protein</topology>
        <orientation evidence="2">Lumenal side</orientation>
    </subcellularLocation>
</comment>
<keyword evidence="24" id="KW-0326">Glycosidase</keyword>
<dbReference type="GO" id="GO:0050295">
    <property type="term" value="F:steryl-beta-glucosidase activity"/>
    <property type="evidence" value="ECO:0007669"/>
    <property type="project" value="RHEA"/>
</dbReference>
<comment type="catalytic activity">
    <reaction evidence="11">
        <text>beta-D-xylosyl-(1&lt;-&gt;1')-N-(9Z-octadecenoyl)-sphing-4-enine + cholesterol = cholesteryl 3-beta-D-xyloside + N-(9Z-octadecenoyl)-sphing-4-enine</text>
        <dbReference type="Rhea" id="RHEA:70251"/>
        <dbReference type="ChEBI" id="CHEBI:16113"/>
        <dbReference type="ChEBI" id="CHEBI:77996"/>
        <dbReference type="ChEBI" id="CHEBI:189067"/>
        <dbReference type="ChEBI" id="CHEBI:189081"/>
    </reaction>
    <physiologicalReaction direction="left-to-right" evidence="11">
        <dbReference type="Rhea" id="RHEA:70252"/>
    </physiologicalReaction>
</comment>
<comment type="catalytic activity">
    <reaction evidence="18">
        <text>beta-D-glucosyl-N-dodecanoylsphing-4-enine + cholesterol = N-dodecanoylsphing-4-enine + cholesteryl 3-beta-D-glucoside</text>
        <dbReference type="Rhea" id="RHEA:70307"/>
        <dbReference type="ChEBI" id="CHEBI:16113"/>
        <dbReference type="ChEBI" id="CHEBI:17495"/>
        <dbReference type="ChEBI" id="CHEBI:72956"/>
        <dbReference type="ChEBI" id="CHEBI:76297"/>
    </reaction>
    <physiologicalReaction direction="left-to-right" evidence="18">
        <dbReference type="Rhea" id="RHEA:70308"/>
    </physiologicalReaction>
    <physiologicalReaction direction="right-to-left" evidence="18">
        <dbReference type="Rhea" id="RHEA:70309"/>
    </physiologicalReaction>
</comment>
<keyword evidence="28" id="KW-1185">Reference proteome</keyword>
<dbReference type="GO" id="GO:0032006">
    <property type="term" value="P:regulation of TOR signaling"/>
    <property type="evidence" value="ECO:0007669"/>
    <property type="project" value="UniProtKB-ARBA"/>
</dbReference>